<dbReference type="NCBIfam" id="NF001199">
    <property type="entry name" value="PRK00164.2-1"/>
    <property type="match status" value="1"/>
</dbReference>
<dbReference type="InterPro" id="IPR010505">
    <property type="entry name" value="MoaA_twitch"/>
</dbReference>
<dbReference type="SMART" id="SM00729">
    <property type="entry name" value="Elp3"/>
    <property type="match status" value="1"/>
</dbReference>
<evidence type="ECO:0000256" key="10">
    <source>
        <dbReference type="ARBA" id="ARBA00023239"/>
    </source>
</evidence>
<dbReference type="EC" id="4.1.99.22" evidence="1 12"/>
<name>A0A550J544_9BACT</name>
<evidence type="ECO:0000256" key="11">
    <source>
        <dbReference type="ARBA" id="ARBA00048697"/>
    </source>
</evidence>
<dbReference type="InterPro" id="IPR000385">
    <property type="entry name" value="MoaA_NifB_PqqE_Fe-S-bd_CS"/>
</dbReference>
<keyword evidence="9 12" id="KW-0501">Molybdenum cofactor biosynthesis</keyword>
<dbReference type="GO" id="GO:0046872">
    <property type="term" value="F:metal ion binding"/>
    <property type="evidence" value="ECO:0007669"/>
    <property type="project" value="UniProtKB-KW"/>
</dbReference>
<evidence type="ECO:0000256" key="8">
    <source>
        <dbReference type="ARBA" id="ARBA00023134"/>
    </source>
</evidence>
<dbReference type="Gene3D" id="3.20.20.70">
    <property type="entry name" value="Aldolase class I"/>
    <property type="match status" value="1"/>
</dbReference>
<evidence type="ECO:0000256" key="6">
    <source>
        <dbReference type="ARBA" id="ARBA00023004"/>
    </source>
</evidence>
<evidence type="ECO:0000256" key="3">
    <source>
        <dbReference type="ARBA" id="ARBA00022691"/>
    </source>
</evidence>
<feature type="binding site" evidence="12">
    <location>
        <position position="63"/>
    </location>
    <ligand>
        <name>GTP</name>
        <dbReference type="ChEBI" id="CHEBI:37565"/>
    </ligand>
</feature>
<dbReference type="AlphaFoldDB" id="A0A550J544"/>
<dbReference type="CDD" id="cd01335">
    <property type="entry name" value="Radical_SAM"/>
    <property type="match status" value="1"/>
</dbReference>
<feature type="binding site" evidence="12">
    <location>
        <position position="118"/>
    </location>
    <ligand>
        <name>S-adenosyl-L-methionine</name>
        <dbReference type="ChEBI" id="CHEBI:59789"/>
    </ligand>
</feature>
<feature type="binding site" evidence="12">
    <location>
        <position position="24"/>
    </location>
    <ligand>
        <name>[4Fe-4S] cluster</name>
        <dbReference type="ChEBI" id="CHEBI:49883"/>
        <label>1</label>
        <note>4Fe-4S-S-AdoMet</note>
    </ligand>
</feature>
<dbReference type="GO" id="GO:0051539">
    <property type="term" value="F:4 iron, 4 sulfur cluster binding"/>
    <property type="evidence" value="ECO:0007669"/>
    <property type="project" value="UniProtKB-UniRule"/>
</dbReference>
<keyword evidence="4 12" id="KW-0479">Metal-binding</keyword>
<evidence type="ECO:0000313" key="15">
    <source>
        <dbReference type="Proteomes" id="UP000317155"/>
    </source>
</evidence>
<organism evidence="14 15">
    <name type="scientific">Trichloromonas acetexigens</name>
    <dbReference type="NCBI Taxonomy" id="38815"/>
    <lineage>
        <taxon>Bacteria</taxon>
        <taxon>Pseudomonadati</taxon>
        <taxon>Thermodesulfobacteriota</taxon>
        <taxon>Desulfuromonadia</taxon>
        <taxon>Desulfuromonadales</taxon>
        <taxon>Trichloromonadaceae</taxon>
        <taxon>Trichloromonas</taxon>
    </lineage>
</organism>
<gene>
    <name evidence="12 14" type="primary">moaA</name>
    <name evidence="14" type="ORF">FL622_16600</name>
</gene>
<feature type="binding site" evidence="12">
    <location>
        <position position="155"/>
    </location>
    <ligand>
        <name>GTP</name>
        <dbReference type="ChEBI" id="CHEBI:37565"/>
    </ligand>
</feature>
<dbReference type="InterPro" id="IPR013785">
    <property type="entry name" value="Aldolase_TIM"/>
</dbReference>
<evidence type="ECO:0000256" key="5">
    <source>
        <dbReference type="ARBA" id="ARBA00022741"/>
    </source>
</evidence>
<evidence type="ECO:0000256" key="2">
    <source>
        <dbReference type="ARBA" id="ARBA00022485"/>
    </source>
</evidence>
<feature type="domain" description="Radical SAM core" evidence="13">
    <location>
        <begin position="4"/>
        <end position="230"/>
    </location>
</feature>
<keyword evidence="5 12" id="KW-0547">Nucleotide-binding</keyword>
<keyword evidence="15" id="KW-1185">Reference proteome</keyword>
<dbReference type="SFLD" id="SFLDG01386">
    <property type="entry name" value="main_SPASM_domain-containing"/>
    <property type="match status" value="1"/>
</dbReference>
<feature type="binding site" evidence="12">
    <location>
        <position position="20"/>
    </location>
    <ligand>
        <name>[4Fe-4S] cluster</name>
        <dbReference type="ChEBI" id="CHEBI:49883"/>
        <label>1</label>
        <note>4Fe-4S-S-AdoMet</note>
    </ligand>
</feature>
<keyword evidence="10 12" id="KW-0456">Lyase</keyword>
<dbReference type="InterPro" id="IPR013483">
    <property type="entry name" value="MoaA"/>
</dbReference>
<keyword evidence="2 12" id="KW-0004">4Fe-4S</keyword>
<feature type="binding site" evidence="12">
    <location>
        <position position="189"/>
    </location>
    <ligand>
        <name>S-adenosyl-L-methionine</name>
        <dbReference type="ChEBI" id="CHEBI:59789"/>
    </ligand>
</feature>
<sequence>MQDTFGRTIDYLRLSITDRCNLRCRYCMPEEGVDSVGHGGILSYEELLRIAAAAVRLGVRKIRVTGGEPLVRKGVVEFIAALAALPGQPEIVLTTNGLLLAELAAPLKAAGLARINVSLDTLRPERFVEITRRSGLERVLAGIAAAEGAELAPMKINMVPLKGVNADEIVDFARLTREHPWEVRFIEFMPVSTGLDYSADERFPAEAILSELARLGELLPIPRRGPAGPARLFRYADGLGRIGVIPAVSQHFCGDCNRLRITADGRIRPCLLSSDEIDIREALRLGVDGTELEGLLRAAAVAKPKGHRLGEADYREGERGMERIGG</sequence>
<dbReference type="GO" id="GO:0005525">
    <property type="term" value="F:GTP binding"/>
    <property type="evidence" value="ECO:0007669"/>
    <property type="project" value="UniProtKB-UniRule"/>
</dbReference>
<dbReference type="PANTHER" id="PTHR22960:SF0">
    <property type="entry name" value="MOLYBDENUM COFACTOR BIOSYNTHESIS PROTEIN 1"/>
    <property type="match status" value="1"/>
</dbReference>
<protein>
    <recommendedName>
        <fullName evidence="1 12">GTP 3',8-cyclase</fullName>
        <ecNumber evidence="1 12">4.1.99.22</ecNumber>
    </recommendedName>
    <alternativeName>
        <fullName evidence="12">Molybdenum cofactor biosynthesis protein A</fullName>
    </alternativeName>
</protein>
<feature type="binding site" evidence="12">
    <location>
        <position position="270"/>
    </location>
    <ligand>
        <name>[4Fe-4S] cluster</name>
        <dbReference type="ChEBI" id="CHEBI:49883"/>
        <label>2</label>
        <note>4Fe-4S-substrate</note>
    </ligand>
</feature>
<dbReference type="InterPro" id="IPR006638">
    <property type="entry name" value="Elp3/MiaA/NifB-like_rSAM"/>
</dbReference>
<dbReference type="Proteomes" id="UP000317155">
    <property type="component" value="Unassembled WGS sequence"/>
</dbReference>
<dbReference type="PROSITE" id="PS51918">
    <property type="entry name" value="RADICAL_SAM"/>
    <property type="match status" value="1"/>
</dbReference>
<dbReference type="PANTHER" id="PTHR22960">
    <property type="entry name" value="MOLYBDOPTERIN COFACTOR SYNTHESIS PROTEIN A"/>
    <property type="match status" value="1"/>
</dbReference>
<proteinExistence type="inferred from homology"/>
<comment type="caution">
    <text evidence="14">The sequence shown here is derived from an EMBL/GenBank/DDBJ whole genome shotgun (WGS) entry which is preliminary data.</text>
</comment>
<dbReference type="Pfam" id="PF06463">
    <property type="entry name" value="Mob_synth_C"/>
    <property type="match status" value="1"/>
</dbReference>
<evidence type="ECO:0000313" key="14">
    <source>
        <dbReference type="EMBL" id="TRO78340.1"/>
    </source>
</evidence>
<reference evidence="14 15" key="1">
    <citation type="submission" date="2019-07" db="EMBL/GenBank/DDBJ databases">
        <title>Insights of Desulfuromonas acetexigens electromicrobiology.</title>
        <authorList>
            <person name="Katuri K."/>
            <person name="Sapireddy V."/>
            <person name="Shaw D.R."/>
            <person name="Saikaly P."/>
        </authorList>
    </citation>
    <scope>NUCLEOTIDE SEQUENCE [LARGE SCALE GENOMIC DNA]</scope>
    <source>
        <strain evidence="14 15">2873</strain>
    </source>
</reference>
<dbReference type="GO" id="GO:0061799">
    <property type="term" value="F:cyclic pyranopterin monophosphate synthase activity"/>
    <property type="evidence" value="ECO:0007669"/>
    <property type="project" value="TreeGrafter"/>
</dbReference>
<feature type="binding site" evidence="12">
    <location>
        <position position="253"/>
    </location>
    <ligand>
        <name>[4Fe-4S] cluster</name>
        <dbReference type="ChEBI" id="CHEBI:49883"/>
        <label>2</label>
        <note>4Fe-4S-substrate</note>
    </ligand>
</feature>
<dbReference type="OrthoDB" id="9763993at2"/>
<dbReference type="SFLD" id="SFLDG01383">
    <property type="entry name" value="cyclic_pyranopterin_phosphate"/>
    <property type="match status" value="1"/>
</dbReference>
<dbReference type="NCBIfam" id="TIGR02666">
    <property type="entry name" value="moaA"/>
    <property type="match status" value="1"/>
</dbReference>
<comment type="cofactor">
    <cofactor evidence="12">
        <name>[4Fe-4S] cluster</name>
        <dbReference type="ChEBI" id="CHEBI:49883"/>
    </cofactor>
    <text evidence="12">Binds 2 [4Fe-4S] clusters. Binds 1 [4Fe-4S] cluster coordinated with 3 cysteines and an exchangeable S-adenosyl-L-methionine and 1 [4Fe-4S] cluster coordinated with 3 cysteines and the GTP-derived substrate.</text>
</comment>
<dbReference type="GO" id="GO:0006777">
    <property type="term" value="P:Mo-molybdopterin cofactor biosynthetic process"/>
    <property type="evidence" value="ECO:0007669"/>
    <property type="project" value="UniProtKB-UniRule"/>
</dbReference>
<dbReference type="InterPro" id="IPR040064">
    <property type="entry name" value="MoaA-like"/>
</dbReference>
<dbReference type="GO" id="GO:1904047">
    <property type="term" value="F:S-adenosyl-L-methionine binding"/>
    <property type="evidence" value="ECO:0007669"/>
    <property type="project" value="UniProtKB-UniRule"/>
</dbReference>
<evidence type="ECO:0000256" key="12">
    <source>
        <dbReference type="HAMAP-Rule" id="MF_01225"/>
    </source>
</evidence>
<comment type="similarity">
    <text evidence="12">Belongs to the radical SAM superfamily. MoaA family.</text>
</comment>
<keyword evidence="6 12" id="KW-0408">Iron</keyword>
<keyword evidence="7 12" id="KW-0411">Iron-sulfur</keyword>
<comment type="subunit">
    <text evidence="12">Monomer and homodimer.</text>
</comment>
<dbReference type="EMBL" id="VJVV01000019">
    <property type="protein sequence ID" value="TRO78340.1"/>
    <property type="molecule type" value="Genomic_DNA"/>
</dbReference>
<feature type="binding site" evidence="12">
    <location>
        <position position="27"/>
    </location>
    <ligand>
        <name>[4Fe-4S] cluster</name>
        <dbReference type="ChEBI" id="CHEBI:49883"/>
        <label>1</label>
        <note>4Fe-4S-S-AdoMet</note>
    </ligand>
</feature>
<evidence type="ECO:0000256" key="9">
    <source>
        <dbReference type="ARBA" id="ARBA00023150"/>
    </source>
</evidence>
<dbReference type="HAMAP" id="MF_01225_B">
    <property type="entry name" value="MoaA_B"/>
    <property type="match status" value="1"/>
</dbReference>
<evidence type="ECO:0000259" key="13">
    <source>
        <dbReference type="PROSITE" id="PS51918"/>
    </source>
</evidence>
<keyword evidence="8 12" id="KW-0342">GTP-binding</keyword>
<comment type="pathway">
    <text evidence="12">Cofactor biosynthesis; molybdopterin biosynthesis.</text>
</comment>
<feature type="binding site" evidence="12">
    <location>
        <position position="256"/>
    </location>
    <ligand>
        <name>[4Fe-4S] cluster</name>
        <dbReference type="ChEBI" id="CHEBI:49883"/>
        <label>2</label>
        <note>4Fe-4S-substrate</note>
    </ligand>
</feature>
<dbReference type="InterPro" id="IPR050105">
    <property type="entry name" value="MoCo_biosynth_MoaA/MoaC"/>
</dbReference>
<feature type="binding site" evidence="12">
    <location>
        <position position="67"/>
    </location>
    <ligand>
        <name>S-adenosyl-L-methionine</name>
        <dbReference type="ChEBI" id="CHEBI:59789"/>
    </ligand>
</feature>
<dbReference type="Pfam" id="PF04055">
    <property type="entry name" value="Radical_SAM"/>
    <property type="match status" value="1"/>
</dbReference>
<feature type="binding site" evidence="12">
    <location>
        <begin position="258"/>
        <end position="260"/>
    </location>
    <ligand>
        <name>GTP</name>
        <dbReference type="ChEBI" id="CHEBI:37565"/>
    </ligand>
</feature>
<comment type="function">
    <text evidence="12">Catalyzes the cyclization of GTP to (8S)-3',8-cyclo-7,8-dihydroguanosine 5'-triphosphate.</text>
</comment>
<dbReference type="InterPro" id="IPR007197">
    <property type="entry name" value="rSAM"/>
</dbReference>
<evidence type="ECO:0000256" key="1">
    <source>
        <dbReference type="ARBA" id="ARBA00012167"/>
    </source>
</evidence>
<feature type="binding site" evidence="12">
    <location>
        <position position="13"/>
    </location>
    <ligand>
        <name>GTP</name>
        <dbReference type="ChEBI" id="CHEBI:37565"/>
    </ligand>
</feature>
<evidence type="ECO:0000256" key="4">
    <source>
        <dbReference type="ARBA" id="ARBA00022723"/>
    </source>
</evidence>
<evidence type="ECO:0000256" key="7">
    <source>
        <dbReference type="ARBA" id="ARBA00023014"/>
    </source>
</evidence>
<dbReference type="UniPathway" id="UPA00344"/>
<dbReference type="SFLD" id="SFLDG01067">
    <property type="entry name" value="SPASM/twitch_domain_containing"/>
    <property type="match status" value="1"/>
</dbReference>
<dbReference type="CDD" id="cd21117">
    <property type="entry name" value="Twitch_MoaA"/>
    <property type="match status" value="1"/>
</dbReference>
<dbReference type="GO" id="GO:0061798">
    <property type="term" value="F:GTP 3',8'-cyclase activity"/>
    <property type="evidence" value="ECO:0007669"/>
    <property type="project" value="UniProtKB-UniRule"/>
</dbReference>
<dbReference type="PROSITE" id="PS01305">
    <property type="entry name" value="MOAA_NIFB_PQQE"/>
    <property type="match status" value="1"/>
</dbReference>
<feature type="binding site" evidence="12">
    <location>
        <position position="26"/>
    </location>
    <ligand>
        <name>S-adenosyl-L-methionine</name>
        <dbReference type="ChEBI" id="CHEBI:59789"/>
    </ligand>
</feature>
<keyword evidence="3 12" id="KW-0949">S-adenosyl-L-methionine</keyword>
<dbReference type="SFLD" id="SFLDS00029">
    <property type="entry name" value="Radical_SAM"/>
    <property type="match status" value="1"/>
</dbReference>
<dbReference type="InterPro" id="IPR058240">
    <property type="entry name" value="rSAM_sf"/>
</dbReference>
<accession>A0A550J544</accession>
<feature type="binding site" evidence="12">
    <location>
        <position position="94"/>
    </location>
    <ligand>
        <name>GTP</name>
        <dbReference type="ChEBI" id="CHEBI:37565"/>
    </ligand>
</feature>
<comment type="catalytic activity">
    <reaction evidence="11 12">
        <text>GTP + AH2 + S-adenosyl-L-methionine = (8S)-3',8-cyclo-7,8-dihydroguanosine 5'-triphosphate + 5'-deoxyadenosine + L-methionine + A + H(+)</text>
        <dbReference type="Rhea" id="RHEA:49576"/>
        <dbReference type="ChEBI" id="CHEBI:13193"/>
        <dbReference type="ChEBI" id="CHEBI:15378"/>
        <dbReference type="ChEBI" id="CHEBI:17319"/>
        <dbReference type="ChEBI" id="CHEBI:17499"/>
        <dbReference type="ChEBI" id="CHEBI:37565"/>
        <dbReference type="ChEBI" id="CHEBI:57844"/>
        <dbReference type="ChEBI" id="CHEBI:59789"/>
        <dbReference type="ChEBI" id="CHEBI:131766"/>
        <dbReference type="EC" id="4.1.99.22"/>
    </reaction>
</comment>
<dbReference type="SUPFAM" id="SSF102114">
    <property type="entry name" value="Radical SAM enzymes"/>
    <property type="match status" value="1"/>
</dbReference>